<dbReference type="AlphaFoldDB" id="A0A3P7LCU6"/>
<accession>A0A3P7LCU6</accession>
<gene>
    <name evidence="1" type="ORF">DILT_LOCUS10435</name>
</gene>
<reference evidence="1 2" key="1">
    <citation type="submission" date="2018-11" db="EMBL/GenBank/DDBJ databases">
        <authorList>
            <consortium name="Pathogen Informatics"/>
        </authorList>
    </citation>
    <scope>NUCLEOTIDE SEQUENCE [LARGE SCALE GENOMIC DNA]</scope>
</reference>
<evidence type="ECO:0000313" key="1">
    <source>
        <dbReference type="EMBL" id="VDN14604.1"/>
    </source>
</evidence>
<dbReference type="EMBL" id="UYRU01059760">
    <property type="protein sequence ID" value="VDN14604.1"/>
    <property type="molecule type" value="Genomic_DNA"/>
</dbReference>
<name>A0A3P7LCU6_DIBLA</name>
<protein>
    <submittedName>
        <fullName evidence="1">Uncharacterized protein</fullName>
    </submittedName>
</protein>
<proteinExistence type="predicted"/>
<evidence type="ECO:0000313" key="2">
    <source>
        <dbReference type="Proteomes" id="UP000281553"/>
    </source>
</evidence>
<keyword evidence="2" id="KW-1185">Reference proteome</keyword>
<organism evidence="1 2">
    <name type="scientific">Dibothriocephalus latus</name>
    <name type="common">Fish tapeworm</name>
    <name type="synonym">Diphyllobothrium latum</name>
    <dbReference type="NCBI Taxonomy" id="60516"/>
    <lineage>
        <taxon>Eukaryota</taxon>
        <taxon>Metazoa</taxon>
        <taxon>Spiralia</taxon>
        <taxon>Lophotrochozoa</taxon>
        <taxon>Platyhelminthes</taxon>
        <taxon>Cestoda</taxon>
        <taxon>Eucestoda</taxon>
        <taxon>Diphyllobothriidea</taxon>
        <taxon>Diphyllobothriidae</taxon>
        <taxon>Dibothriocephalus</taxon>
    </lineage>
</organism>
<dbReference type="OrthoDB" id="10556345at2759"/>
<dbReference type="Proteomes" id="UP000281553">
    <property type="component" value="Unassembled WGS sequence"/>
</dbReference>
<sequence>MLDRLGPRCLLTPYRFEEQTEGTSGRAESIELQMTCPEGSLANLERALARLVGLSSQKMLSLFCTHLNKESSVRSILLPALFKHL</sequence>